<evidence type="ECO:0000256" key="3">
    <source>
        <dbReference type="ARBA" id="ARBA00022475"/>
    </source>
</evidence>
<dbReference type="PROSITE" id="PS00216">
    <property type="entry name" value="SUGAR_TRANSPORT_1"/>
    <property type="match status" value="1"/>
</dbReference>
<evidence type="ECO:0000256" key="5">
    <source>
        <dbReference type="ARBA" id="ARBA00022989"/>
    </source>
</evidence>
<comment type="caution">
    <text evidence="9">The sequence shown here is derived from an EMBL/GenBank/DDBJ whole genome shotgun (WGS) entry which is preliminary data.</text>
</comment>
<comment type="subcellular location">
    <subcellularLocation>
        <location evidence="1">Cell membrane</location>
        <topology evidence="1">Multi-pass membrane protein</topology>
    </subcellularLocation>
</comment>
<gene>
    <name evidence="9" type="ORF">A3J30_02695</name>
</gene>
<dbReference type="GO" id="GO:0022857">
    <property type="term" value="F:transmembrane transporter activity"/>
    <property type="evidence" value="ECO:0007669"/>
    <property type="project" value="InterPro"/>
</dbReference>
<evidence type="ECO:0000313" key="10">
    <source>
        <dbReference type="Proteomes" id="UP000178222"/>
    </source>
</evidence>
<dbReference type="PROSITE" id="PS50850">
    <property type="entry name" value="MFS"/>
    <property type="match status" value="1"/>
</dbReference>
<dbReference type="Proteomes" id="UP000178222">
    <property type="component" value="Unassembled WGS sequence"/>
</dbReference>
<evidence type="ECO:0000313" key="9">
    <source>
        <dbReference type="EMBL" id="OHA75800.1"/>
    </source>
</evidence>
<dbReference type="InterPro" id="IPR020846">
    <property type="entry name" value="MFS_dom"/>
</dbReference>
<reference evidence="9 10" key="1">
    <citation type="journal article" date="2016" name="Nat. Commun.">
        <title>Thousands of microbial genomes shed light on interconnected biogeochemical processes in an aquifer system.</title>
        <authorList>
            <person name="Anantharaman K."/>
            <person name="Brown C.T."/>
            <person name="Hug L.A."/>
            <person name="Sharon I."/>
            <person name="Castelle C.J."/>
            <person name="Probst A.J."/>
            <person name="Thomas B.C."/>
            <person name="Singh A."/>
            <person name="Wilkins M.J."/>
            <person name="Karaoz U."/>
            <person name="Brodie E.L."/>
            <person name="Williams K.H."/>
            <person name="Hubbard S.S."/>
            <person name="Banfield J.F."/>
        </authorList>
    </citation>
    <scope>NUCLEOTIDE SEQUENCE [LARGE SCALE GENOMIC DNA]</scope>
</reference>
<sequence>MLNVFRKGQLTNYKIFLGADTIVSFAMGLFGPFWAVFILEFGDSSIESLGFAVGIMILAQSLTAYFAGKFSDRFGRKGFMVGANLAIAMIIFSYTLVESLVQLYAVQVMYGIVTAISGTAESAFLGDITERATRGRDVGKLNAITGIAAALAMMGGGILVGGFGFNIIFYAVAGFFFLSAVLLLLIKEKRMPTAE</sequence>
<feature type="transmembrane region" description="Helical" evidence="7">
    <location>
        <begin position="103"/>
        <end position="120"/>
    </location>
</feature>
<dbReference type="Gene3D" id="1.20.1250.20">
    <property type="entry name" value="MFS general substrate transporter like domains"/>
    <property type="match status" value="1"/>
</dbReference>
<keyword evidence="4 7" id="KW-0812">Transmembrane</keyword>
<feature type="transmembrane region" description="Helical" evidence="7">
    <location>
        <begin position="49"/>
        <end position="67"/>
    </location>
</feature>
<name>A0A1G2RSH9_9BACT</name>
<keyword evidence="2" id="KW-0813">Transport</keyword>
<keyword evidence="5 7" id="KW-1133">Transmembrane helix</keyword>
<dbReference type="InterPro" id="IPR005829">
    <property type="entry name" value="Sugar_transporter_CS"/>
</dbReference>
<evidence type="ECO:0000256" key="1">
    <source>
        <dbReference type="ARBA" id="ARBA00004651"/>
    </source>
</evidence>
<accession>A0A1G2RSH9</accession>
<protein>
    <recommendedName>
        <fullName evidence="8">Major facilitator superfamily (MFS) profile domain-containing protein</fullName>
    </recommendedName>
</protein>
<proteinExistence type="predicted"/>
<feature type="domain" description="Major facilitator superfamily (MFS) profile" evidence="8">
    <location>
        <begin position="1"/>
        <end position="195"/>
    </location>
</feature>
<evidence type="ECO:0000256" key="2">
    <source>
        <dbReference type="ARBA" id="ARBA00022448"/>
    </source>
</evidence>
<keyword evidence="6 7" id="KW-0472">Membrane</keyword>
<organism evidence="9 10">
    <name type="scientific">Candidatus Wildermuthbacteria bacterium RIFCSPLOWO2_02_FULL_47_9c</name>
    <dbReference type="NCBI Taxonomy" id="1802466"/>
    <lineage>
        <taxon>Bacteria</taxon>
        <taxon>Candidatus Wildermuthiibacteriota</taxon>
    </lineage>
</organism>
<dbReference type="EMBL" id="MHUL01000051">
    <property type="protein sequence ID" value="OHA75800.1"/>
    <property type="molecule type" value="Genomic_DNA"/>
</dbReference>
<dbReference type="AlphaFoldDB" id="A0A1G2RSH9"/>
<dbReference type="GO" id="GO:0005886">
    <property type="term" value="C:plasma membrane"/>
    <property type="evidence" value="ECO:0007669"/>
    <property type="project" value="UniProtKB-SubCell"/>
</dbReference>
<feature type="transmembrane region" description="Helical" evidence="7">
    <location>
        <begin position="141"/>
        <end position="161"/>
    </location>
</feature>
<dbReference type="SUPFAM" id="SSF103473">
    <property type="entry name" value="MFS general substrate transporter"/>
    <property type="match status" value="1"/>
</dbReference>
<dbReference type="InterPro" id="IPR011701">
    <property type="entry name" value="MFS"/>
</dbReference>
<dbReference type="PANTHER" id="PTHR43414:SF6">
    <property type="entry name" value="MULTIDRUG RESISTANCE PROTEIN MDTG"/>
    <property type="match status" value="1"/>
</dbReference>
<evidence type="ECO:0000256" key="7">
    <source>
        <dbReference type="SAM" id="Phobius"/>
    </source>
</evidence>
<dbReference type="InterPro" id="IPR036259">
    <property type="entry name" value="MFS_trans_sf"/>
</dbReference>
<feature type="transmembrane region" description="Helical" evidence="7">
    <location>
        <begin position="15"/>
        <end position="37"/>
    </location>
</feature>
<feature type="transmembrane region" description="Helical" evidence="7">
    <location>
        <begin position="79"/>
        <end position="97"/>
    </location>
</feature>
<feature type="transmembrane region" description="Helical" evidence="7">
    <location>
        <begin position="167"/>
        <end position="186"/>
    </location>
</feature>
<dbReference type="Pfam" id="PF07690">
    <property type="entry name" value="MFS_1"/>
    <property type="match status" value="1"/>
</dbReference>
<evidence type="ECO:0000256" key="6">
    <source>
        <dbReference type="ARBA" id="ARBA00023136"/>
    </source>
</evidence>
<evidence type="ECO:0000256" key="4">
    <source>
        <dbReference type="ARBA" id="ARBA00022692"/>
    </source>
</evidence>
<dbReference type="PANTHER" id="PTHR43414">
    <property type="entry name" value="MULTIDRUG RESISTANCE PROTEIN MDTG"/>
    <property type="match status" value="1"/>
</dbReference>
<keyword evidence="3" id="KW-1003">Cell membrane</keyword>
<evidence type="ECO:0000259" key="8">
    <source>
        <dbReference type="PROSITE" id="PS50850"/>
    </source>
</evidence>